<dbReference type="EC" id="6.4.-.-" evidence="11"/>
<dbReference type="Gene3D" id="3.40.366.10">
    <property type="entry name" value="Malonyl-Coenzyme A Acyl Carrier Protein, domain 2"/>
    <property type="match status" value="1"/>
</dbReference>
<sequence length="1807" mass="187525">MVSELSPLPPSSEDRIAIVGIGCRFPGGVGTPQALWELLMDAGDASGPIPDDRWAAQRAQSRENAAVLSRVTSNGAFLTDISGFDAAFFGISATEARQLDPQQRMALEVAWEALEHAGIPASSLAGTDTAVFVGVGTDDYGRRLLEDLPGVEAWTGIGSSLCGVPNRISYTLDLRGPSVAVDTACSSSLVALHQACAALLRDEVPVALAGGVMLMAGPGLTTVLDLAGAISPDGRSKAFDDAADGYGRGEGCGIVVLKRLADAERDGDRIIALVRGSAVHQDGRTDGIMAPSPAAQAHLLRKAYAAAGVDPHEVDYVEAHGTGTKVGDPIEAAALAEVVGGRAEGQRPCLIGSVKTNIGHCEAAAGVAGLIKTALALEHGIIPPTLTVAGPRREIPWSTSGLRLVAEATPWPDSGRPGLAGVASYGYGGTIAHAVLEQAPATAGAAAVAAGQDAVLAEPAGVVAGQDAGRTARSLLAAEQNSALAEAGGLDSGLAEPAAGVLAQVPAGSVAVAAGQIPAPAAQILLAAEQHAASAAQTLLAAGQNSALAESAAVSLYPVSSANGPGLAAQAGRLAGALPAYELRDVGHTLAHRRGHLASRAVVVAADQAELAAGLEALAEGRTDPTVITAEVSGPTRSPVWVFSGHGAQWSGMGQGLLADEPVFAAAIDRLGPIYADELGVTPREVLESGELGSVDIVQSMLFAMQIGLAEVWRRYGVTPGAVIGHSVGEIAAAVVAGVLSESDGARLVCRRSALLRKVAGRGAMIMVDQPFDEVRTRIGATDTLCAAIAAAPSSTVVAGDITAVDEAAEQWEELGWTVRRVDSDVAFHSAHMDQISADLAAAVAGLEAGQARVPLYLTALDDPRSTRRQDASYWAANLRNPVRFHDAVQAAVDDGHRIFLEISAHPVVSHSITETVSAAAGALVTPSLRRRRPEQSTLLTSLAALHCQGVPVDWSVLQPAGRLADLPTTAWQHVRHWVDGRERTESPVDTLLGAETAVQGSRLRVWQTTLDLRTRPYPRRHPVLGTEIVPAAVLVNTFLTAGSTDVLTDLRLRQPVVVPEQETRELQIVRDESGLRLVSRKLGAPESAWSTHTLATVGGGERHTLLAAADDIGEVPETLDPGHVIDRLAELGVADMGYPWRIEELRRGEGTLVATASADLDRSWAAVLDAALSMASVVFSGPAMLRMPAHIDQVTRSGPPPRKATISVRLDRDRPTTVHVDIRGDVDGSPSVLTLRGLHYGELDGDVSGDEQSTSGRFELAWQPFPVDTDAHTALPGRTVLVLGPTGLARSLVPACAAHGATVSVDAAGLADADHVLFAPRAETPAADVAVEFARLVGAIDALPGRKPVLWCVTAGVRDAVSFEDLGRAPLWGMGRVAASEHPEFWGGVVDLPAGPLEELPARLLLSLLHLRPAEPVIAVADGVVHVPRLVPAAPAQDGEPFTCRADGTYLITGGLGVLGLELAEHLARRGARRIVLLGRTPVPPRAEWTDGDPRTDALRRLEAAGVTVSTVAADITDPAATRAALDALQLPPVRGVVHAAGTVHSALLHRLDARHLREVMRPKVDGALVLHELFPPGSTDFFVLFSSAGPLLGLPGQGAYAAANSFLDALAAHRRTAGHPESVSIAWTSWRGMGMATAADATDVELAARGTADIAPDQALRAFDQTAAGAPGALVAVISLLRGHTGPRPALLAELARDDASQPAEVPDWVGLTGDELAAYLLDDVRQRVAVVLGMQPAAVGVHRPLTEAGVDSLLAAAVRVALERDLGVALPATLLWNYPTVSEIAGYLAGVLTDNADQERRTTA</sequence>
<dbReference type="PROSITE" id="PS52004">
    <property type="entry name" value="KS3_2"/>
    <property type="match status" value="1"/>
</dbReference>
<dbReference type="Gene3D" id="3.40.47.10">
    <property type="match status" value="1"/>
</dbReference>
<dbReference type="EMBL" id="JBHSFE010000008">
    <property type="protein sequence ID" value="MFC4608168.1"/>
    <property type="molecule type" value="Genomic_DNA"/>
</dbReference>
<dbReference type="PANTHER" id="PTHR43775:SF37">
    <property type="entry name" value="SI:DKEY-61P9.11"/>
    <property type="match status" value="1"/>
</dbReference>
<feature type="active site" description="Proton acceptor; for dehydratase activity" evidence="7">
    <location>
        <position position="1022"/>
    </location>
</feature>
<dbReference type="InterPro" id="IPR014030">
    <property type="entry name" value="Ketoacyl_synth_N"/>
</dbReference>
<keyword evidence="3" id="KW-0597">Phosphoprotein</keyword>
<dbReference type="InterPro" id="IPR042104">
    <property type="entry name" value="PKS_dehydratase_sf"/>
</dbReference>
<dbReference type="InterPro" id="IPR050091">
    <property type="entry name" value="PKS_NRPS_Biosynth_Enz"/>
</dbReference>
<keyword evidence="4 11" id="KW-0808">Transferase</keyword>
<dbReference type="Pfam" id="PF02801">
    <property type="entry name" value="Ketoacyl-synt_C"/>
    <property type="match status" value="1"/>
</dbReference>
<dbReference type="InterPro" id="IPR018201">
    <property type="entry name" value="Ketoacyl_synth_AS"/>
</dbReference>
<dbReference type="InterPro" id="IPR057326">
    <property type="entry name" value="KR_dom"/>
</dbReference>
<evidence type="ECO:0000259" key="10">
    <source>
        <dbReference type="PROSITE" id="PS52019"/>
    </source>
</evidence>
<organism evidence="11 12">
    <name type="scientific">Streptomyces maoxianensis</name>
    <dbReference type="NCBI Taxonomy" id="1459942"/>
    <lineage>
        <taxon>Bacteria</taxon>
        <taxon>Bacillati</taxon>
        <taxon>Actinomycetota</taxon>
        <taxon>Actinomycetes</taxon>
        <taxon>Kitasatosporales</taxon>
        <taxon>Streptomycetaceae</taxon>
        <taxon>Streptomyces</taxon>
    </lineage>
</organism>
<accession>A0ABV9G4P7</accession>
<dbReference type="SUPFAM" id="SSF51735">
    <property type="entry name" value="NAD(P)-binding Rossmann-fold domains"/>
    <property type="match status" value="2"/>
</dbReference>
<dbReference type="GO" id="GO:0016746">
    <property type="term" value="F:acyltransferase activity"/>
    <property type="evidence" value="ECO:0007669"/>
    <property type="project" value="UniProtKB-KW"/>
</dbReference>
<dbReference type="SMART" id="SM01294">
    <property type="entry name" value="PKS_PP_betabranch"/>
    <property type="match status" value="1"/>
</dbReference>
<evidence type="ECO:0000259" key="9">
    <source>
        <dbReference type="PROSITE" id="PS52004"/>
    </source>
</evidence>
<dbReference type="PROSITE" id="PS50075">
    <property type="entry name" value="CARRIER"/>
    <property type="match status" value="1"/>
</dbReference>
<dbReference type="PANTHER" id="PTHR43775">
    <property type="entry name" value="FATTY ACID SYNTHASE"/>
    <property type="match status" value="1"/>
</dbReference>
<evidence type="ECO:0000256" key="6">
    <source>
        <dbReference type="ARBA" id="ARBA00023315"/>
    </source>
</evidence>
<dbReference type="InterPro" id="IPR049552">
    <property type="entry name" value="PKS_DH_N"/>
</dbReference>
<dbReference type="InterPro" id="IPR001227">
    <property type="entry name" value="Ac_transferase_dom_sf"/>
</dbReference>
<dbReference type="SMART" id="SM00825">
    <property type="entry name" value="PKS_KS"/>
    <property type="match status" value="1"/>
</dbReference>
<dbReference type="RefSeq" id="WP_381193420.1">
    <property type="nucleotide sequence ID" value="NZ_JBHSFE010000008.1"/>
</dbReference>
<dbReference type="Pfam" id="PF21089">
    <property type="entry name" value="PKS_DH_N"/>
    <property type="match status" value="1"/>
</dbReference>
<dbReference type="InterPro" id="IPR016039">
    <property type="entry name" value="Thiolase-like"/>
</dbReference>
<feature type="domain" description="Carrier" evidence="8">
    <location>
        <begin position="1718"/>
        <end position="1795"/>
    </location>
</feature>
<dbReference type="EC" id="2.3.1.-" evidence="11"/>
<dbReference type="SMART" id="SM00822">
    <property type="entry name" value="PKS_KR"/>
    <property type="match status" value="1"/>
</dbReference>
<keyword evidence="11" id="KW-0436">Ligase</keyword>
<dbReference type="SMART" id="SM00827">
    <property type="entry name" value="PKS_AT"/>
    <property type="match status" value="1"/>
</dbReference>
<evidence type="ECO:0000256" key="2">
    <source>
        <dbReference type="ARBA" id="ARBA00022450"/>
    </source>
</evidence>
<dbReference type="InterPro" id="IPR020841">
    <property type="entry name" value="PKS_Beta-ketoAc_synthase_dom"/>
</dbReference>
<keyword evidence="12" id="KW-1185">Reference proteome</keyword>
<dbReference type="PROSITE" id="PS52019">
    <property type="entry name" value="PKS_MFAS_DH"/>
    <property type="match status" value="1"/>
</dbReference>
<dbReference type="CDD" id="cd08955">
    <property type="entry name" value="KR_2_FAS_SDR_x"/>
    <property type="match status" value="1"/>
</dbReference>
<dbReference type="InterPro" id="IPR036291">
    <property type="entry name" value="NAD(P)-bd_dom_sf"/>
</dbReference>
<dbReference type="InterPro" id="IPR009081">
    <property type="entry name" value="PP-bd_ACP"/>
</dbReference>
<evidence type="ECO:0000256" key="5">
    <source>
        <dbReference type="ARBA" id="ARBA00023194"/>
    </source>
</evidence>
<dbReference type="SUPFAM" id="SSF47336">
    <property type="entry name" value="ACP-like"/>
    <property type="match status" value="1"/>
</dbReference>
<dbReference type="InterPro" id="IPR013968">
    <property type="entry name" value="PKS_KR"/>
</dbReference>
<dbReference type="SUPFAM" id="SSF53901">
    <property type="entry name" value="Thiolase-like"/>
    <property type="match status" value="1"/>
</dbReference>
<dbReference type="CDD" id="cd00833">
    <property type="entry name" value="PKS"/>
    <property type="match status" value="1"/>
</dbReference>
<dbReference type="Gene3D" id="3.10.129.110">
    <property type="entry name" value="Polyketide synthase dehydratase"/>
    <property type="match status" value="1"/>
</dbReference>
<evidence type="ECO:0000259" key="8">
    <source>
        <dbReference type="PROSITE" id="PS50075"/>
    </source>
</evidence>
<proteinExistence type="predicted"/>
<protein>
    <submittedName>
        <fullName evidence="11">Type I polyketide synthase</fullName>
        <ecNumber evidence="11">2.3.1.-</ecNumber>
        <ecNumber evidence="11">6.4.-.-</ecNumber>
    </submittedName>
</protein>
<dbReference type="GO" id="GO:0016874">
    <property type="term" value="F:ligase activity"/>
    <property type="evidence" value="ECO:0007669"/>
    <property type="project" value="UniProtKB-KW"/>
</dbReference>
<name>A0ABV9G4P7_9ACTN</name>
<keyword evidence="5" id="KW-0045">Antibiotic biosynthesis</keyword>
<evidence type="ECO:0000313" key="11">
    <source>
        <dbReference type="EMBL" id="MFC4608168.1"/>
    </source>
</evidence>
<evidence type="ECO:0000313" key="12">
    <source>
        <dbReference type="Proteomes" id="UP001595993"/>
    </source>
</evidence>
<dbReference type="Proteomes" id="UP001595993">
    <property type="component" value="Unassembled WGS sequence"/>
</dbReference>
<feature type="domain" description="Ketosynthase family 3 (KS3)" evidence="9">
    <location>
        <begin position="13"/>
        <end position="438"/>
    </location>
</feature>
<evidence type="ECO:0000256" key="3">
    <source>
        <dbReference type="ARBA" id="ARBA00022553"/>
    </source>
</evidence>
<feature type="region of interest" description="N-terminal hotdog fold" evidence="7">
    <location>
        <begin position="990"/>
        <end position="1105"/>
    </location>
</feature>
<dbReference type="InterPro" id="IPR016036">
    <property type="entry name" value="Malonyl_transacylase_ACP-bd"/>
</dbReference>
<dbReference type="InterPro" id="IPR014031">
    <property type="entry name" value="Ketoacyl_synth_C"/>
</dbReference>
<dbReference type="Pfam" id="PF08659">
    <property type="entry name" value="KR"/>
    <property type="match status" value="1"/>
</dbReference>
<comment type="pathway">
    <text evidence="1">Antibiotic biosynthesis.</text>
</comment>
<dbReference type="InterPro" id="IPR014043">
    <property type="entry name" value="Acyl_transferase_dom"/>
</dbReference>
<dbReference type="InterPro" id="IPR036736">
    <property type="entry name" value="ACP-like_sf"/>
</dbReference>
<dbReference type="PROSITE" id="PS00012">
    <property type="entry name" value="PHOSPHOPANTETHEINE"/>
    <property type="match status" value="1"/>
</dbReference>
<feature type="region of interest" description="C-terminal hotdog fold" evidence="7">
    <location>
        <begin position="1117"/>
        <end position="1250"/>
    </location>
</feature>
<dbReference type="SUPFAM" id="SSF52151">
    <property type="entry name" value="FabD/lysophospholipase-like"/>
    <property type="match status" value="1"/>
</dbReference>
<dbReference type="SMART" id="SM00826">
    <property type="entry name" value="PKS_DH"/>
    <property type="match status" value="1"/>
</dbReference>
<feature type="domain" description="PKS/mFAS DH" evidence="10">
    <location>
        <begin position="990"/>
        <end position="1250"/>
    </location>
</feature>
<keyword evidence="2" id="KW-0596">Phosphopantetheine</keyword>
<dbReference type="Pfam" id="PF16197">
    <property type="entry name" value="KAsynt_C_assoc"/>
    <property type="match status" value="1"/>
</dbReference>
<dbReference type="InterPro" id="IPR006162">
    <property type="entry name" value="Ppantetheine_attach_site"/>
</dbReference>
<dbReference type="Pfam" id="PF00550">
    <property type="entry name" value="PP-binding"/>
    <property type="match status" value="1"/>
</dbReference>
<gene>
    <name evidence="11" type="ORF">ACFO9E_10090</name>
</gene>
<evidence type="ECO:0000256" key="1">
    <source>
        <dbReference type="ARBA" id="ARBA00004792"/>
    </source>
</evidence>
<dbReference type="SMART" id="SM00823">
    <property type="entry name" value="PKS_PP"/>
    <property type="match status" value="1"/>
</dbReference>
<dbReference type="InterPro" id="IPR016035">
    <property type="entry name" value="Acyl_Trfase/lysoPLipase"/>
</dbReference>
<dbReference type="InterPro" id="IPR049900">
    <property type="entry name" value="PKS_mFAS_DH"/>
</dbReference>
<dbReference type="InterPro" id="IPR020807">
    <property type="entry name" value="PKS_DH"/>
</dbReference>
<evidence type="ECO:0000256" key="7">
    <source>
        <dbReference type="PROSITE-ProRule" id="PRU01363"/>
    </source>
</evidence>
<comment type="caution">
    <text evidence="11">The sequence shown here is derived from an EMBL/GenBank/DDBJ whole genome shotgun (WGS) entry which is preliminary data.</text>
</comment>
<dbReference type="SUPFAM" id="SSF55048">
    <property type="entry name" value="Probable ACP-binding domain of malonyl-CoA ACP transacylase"/>
    <property type="match status" value="1"/>
</dbReference>
<dbReference type="Gene3D" id="3.40.50.720">
    <property type="entry name" value="NAD(P)-binding Rossmann-like Domain"/>
    <property type="match status" value="1"/>
</dbReference>
<evidence type="ECO:0000256" key="4">
    <source>
        <dbReference type="ARBA" id="ARBA00022679"/>
    </source>
</evidence>
<keyword evidence="6 11" id="KW-0012">Acyltransferase</keyword>
<dbReference type="Pfam" id="PF00698">
    <property type="entry name" value="Acyl_transf_1"/>
    <property type="match status" value="1"/>
</dbReference>
<dbReference type="Pfam" id="PF00109">
    <property type="entry name" value="ketoacyl-synt"/>
    <property type="match status" value="1"/>
</dbReference>
<reference evidence="12" key="1">
    <citation type="journal article" date="2019" name="Int. J. Syst. Evol. Microbiol.">
        <title>The Global Catalogue of Microorganisms (GCM) 10K type strain sequencing project: providing services to taxonomists for standard genome sequencing and annotation.</title>
        <authorList>
            <consortium name="The Broad Institute Genomics Platform"/>
            <consortium name="The Broad Institute Genome Sequencing Center for Infectious Disease"/>
            <person name="Wu L."/>
            <person name="Ma J."/>
        </authorList>
    </citation>
    <scope>NUCLEOTIDE SEQUENCE [LARGE SCALE GENOMIC DNA]</scope>
    <source>
        <strain evidence="12">CGMCC 4.7139</strain>
    </source>
</reference>
<dbReference type="InterPro" id="IPR020806">
    <property type="entry name" value="PKS_PP-bd"/>
</dbReference>
<feature type="active site" description="Proton donor; for dehydratase activity" evidence="7">
    <location>
        <position position="1170"/>
    </location>
</feature>
<dbReference type="InterPro" id="IPR032821">
    <property type="entry name" value="PKS_assoc"/>
</dbReference>
<dbReference type="Gene3D" id="1.10.1200.10">
    <property type="entry name" value="ACP-like"/>
    <property type="match status" value="1"/>
</dbReference>
<dbReference type="Gene3D" id="3.30.70.3290">
    <property type="match status" value="1"/>
</dbReference>
<dbReference type="PROSITE" id="PS00606">
    <property type="entry name" value="KS3_1"/>
    <property type="match status" value="1"/>
</dbReference>